<organism evidence="3 4">
    <name type="scientific">Comamonas terrae</name>
    <dbReference type="NCBI Taxonomy" id="673548"/>
    <lineage>
        <taxon>Bacteria</taxon>
        <taxon>Pseudomonadati</taxon>
        <taxon>Pseudomonadota</taxon>
        <taxon>Betaproteobacteria</taxon>
        <taxon>Burkholderiales</taxon>
        <taxon>Comamonadaceae</taxon>
        <taxon>Comamonas</taxon>
    </lineage>
</organism>
<feature type="region of interest" description="Disordered" evidence="1">
    <location>
        <begin position="30"/>
        <end position="88"/>
    </location>
</feature>
<keyword evidence="2" id="KW-0732">Signal</keyword>
<feature type="chain" id="PRO_5045498249" evidence="2">
    <location>
        <begin position="29"/>
        <end position="139"/>
    </location>
</feature>
<reference evidence="4" key="1">
    <citation type="journal article" date="2019" name="Int. J. Syst. Evol. Microbiol.">
        <title>The Global Catalogue of Microorganisms (GCM) 10K type strain sequencing project: providing services to taxonomists for standard genome sequencing and annotation.</title>
        <authorList>
            <consortium name="The Broad Institute Genomics Platform"/>
            <consortium name="The Broad Institute Genome Sequencing Center for Infectious Disease"/>
            <person name="Wu L."/>
            <person name="Ma J."/>
        </authorList>
    </citation>
    <scope>NUCLEOTIDE SEQUENCE [LARGE SCALE GENOMIC DNA]</scope>
    <source>
        <strain evidence="4">TISTR 1906</strain>
    </source>
</reference>
<feature type="region of interest" description="Disordered" evidence="1">
    <location>
        <begin position="116"/>
        <end position="139"/>
    </location>
</feature>
<feature type="compositionally biased region" description="Basic and acidic residues" evidence="1">
    <location>
        <begin position="64"/>
        <end position="82"/>
    </location>
</feature>
<evidence type="ECO:0000256" key="2">
    <source>
        <dbReference type="SAM" id="SignalP"/>
    </source>
</evidence>
<feature type="compositionally biased region" description="Polar residues" evidence="1">
    <location>
        <begin position="130"/>
        <end position="139"/>
    </location>
</feature>
<evidence type="ECO:0000313" key="3">
    <source>
        <dbReference type="EMBL" id="MFD2753938.1"/>
    </source>
</evidence>
<accession>A0ABW5UJW9</accession>
<dbReference type="EMBL" id="JBHUMV010000003">
    <property type="protein sequence ID" value="MFD2753938.1"/>
    <property type="molecule type" value="Genomic_DNA"/>
</dbReference>
<dbReference type="RefSeq" id="WP_083526434.1">
    <property type="nucleotide sequence ID" value="NZ_BCNT01000001.1"/>
</dbReference>
<protein>
    <submittedName>
        <fullName evidence="3">Uncharacterized protein</fullName>
    </submittedName>
</protein>
<feature type="compositionally biased region" description="Basic residues" evidence="1">
    <location>
        <begin position="49"/>
        <end position="59"/>
    </location>
</feature>
<gene>
    <name evidence="3" type="ORF">ACFSW6_07535</name>
</gene>
<dbReference type="Proteomes" id="UP001597463">
    <property type="component" value="Unassembled WGS sequence"/>
</dbReference>
<evidence type="ECO:0000256" key="1">
    <source>
        <dbReference type="SAM" id="MobiDB-lite"/>
    </source>
</evidence>
<name>A0ABW5UJW9_9BURK</name>
<keyword evidence="4" id="KW-1185">Reference proteome</keyword>
<evidence type="ECO:0000313" key="4">
    <source>
        <dbReference type="Proteomes" id="UP001597463"/>
    </source>
</evidence>
<comment type="caution">
    <text evidence="3">The sequence shown here is derived from an EMBL/GenBank/DDBJ whole genome shotgun (WGS) entry which is preliminary data.</text>
</comment>
<sequence>MTGFGIRTFQLAIGALALTVAGWAGAQAADTAAPASAPEAAAAKPAPKAQKHHQHKKRNYASPAEREAAAVKEEARRGRLGDGKSASQYEQNALARCNVFKTDLDRQACVGRIQNGQTSGSVEGGGTLMEYTQQVPVNQ</sequence>
<proteinExistence type="predicted"/>
<feature type="signal peptide" evidence="2">
    <location>
        <begin position="1"/>
        <end position="28"/>
    </location>
</feature>
<feature type="compositionally biased region" description="Low complexity" evidence="1">
    <location>
        <begin position="30"/>
        <end position="48"/>
    </location>
</feature>